<dbReference type="KEGG" id="palr:HGI30_21950"/>
<dbReference type="Pfam" id="PF05675">
    <property type="entry name" value="DUF817"/>
    <property type="match status" value="1"/>
</dbReference>
<feature type="transmembrane region" description="Helical" evidence="1">
    <location>
        <begin position="155"/>
        <end position="175"/>
    </location>
</feature>
<keyword evidence="1" id="KW-0472">Membrane</keyword>
<evidence type="ECO:0000313" key="2">
    <source>
        <dbReference type="EMBL" id="QJC54538.1"/>
    </source>
</evidence>
<sequence>MLLDFGRKQALSCVFPVLIFASLGFTKLVDVPGIARYDLLLLLCLAIQAAMLLLRLETARELQVVLLFHLIGLALELFKVRMGSWSYPGEAWSKVGGVPLYSGFMYASVASYMCQAWRRLDLSFRGWPDLRLSTGLALLAYANFFTHHWLPDLRWWLTAMIFAAFWRASVSYTAGGQRLKMPVLASFALIALFIWLAENVSTFLGAWAYPDQRLGWSLVHWGKLSSWFLLVILSLLLVYALKRRFPPAADNRSEPR</sequence>
<keyword evidence="1" id="KW-1133">Transmembrane helix</keyword>
<feature type="transmembrane region" description="Helical" evidence="1">
    <location>
        <begin position="221"/>
        <end position="241"/>
    </location>
</feature>
<dbReference type="Proteomes" id="UP000502136">
    <property type="component" value="Chromosome"/>
</dbReference>
<feature type="transmembrane region" description="Helical" evidence="1">
    <location>
        <begin position="130"/>
        <end position="149"/>
    </location>
</feature>
<reference evidence="2 3" key="1">
    <citation type="submission" date="2020-04" db="EMBL/GenBank/DDBJ databases">
        <title>Novel Paenibacillus strain UniB2 isolated from commercial digestive syrup.</title>
        <authorList>
            <person name="Thorat V."/>
            <person name="Kirdat K."/>
            <person name="Tiwarekar B."/>
            <person name="Yadav A."/>
        </authorList>
    </citation>
    <scope>NUCLEOTIDE SEQUENCE [LARGE SCALE GENOMIC DNA]</scope>
    <source>
        <strain evidence="2 3">UniB2</strain>
    </source>
</reference>
<proteinExistence type="predicted"/>
<gene>
    <name evidence="2" type="ORF">HGI30_21950</name>
</gene>
<evidence type="ECO:0000256" key="1">
    <source>
        <dbReference type="SAM" id="Phobius"/>
    </source>
</evidence>
<dbReference type="AlphaFoldDB" id="A0A6H2H5D7"/>
<feature type="transmembrane region" description="Helical" evidence="1">
    <location>
        <begin position="34"/>
        <end position="54"/>
    </location>
</feature>
<dbReference type="PIRSF" id="PIRSF009141">
    <property type="entry name" value="UCP009141"/>
    <property type="match status" value="1"/>
</dbReference>
<feature type="transmembrane region" description="Helical" evidence="1">
    <location>
        <begin position="187"/>
        <end position="209"/>
    </location>
</feature>
<accession>A0A6H2H5D7</accession>
<organism evidence="2 3">
    <name type="scientific">Paenibacillus albicereus</name>
    <dbReference type="NCBI Taxonomy" id="2726185"/>
    <lineage>
        <taxon>Bacteria</taxon>
        <taxon>Bacillati</taxon>
        <taxon>Bacillota</taxon>
        <taxon>Bacilli</taxon>
        <taxon>Bacillales</taxon>
        <taxon>Paenibacillaceae</taxon>
        <taxon>Paenibacillus</taxon>
    </lineage>
</organism>
<feature type="transmembrane region" description="Helical" evidence="1">
    <location>
        <begin position="98"/>
        <end position="118"/>
    </location>
</feature>
<dbReference type="EMBL" id="CP051428">
    <property type="protein sequence ID" value="QJC54538.1"/>
    <property type="molecule type" value="Genomic_DNA"/>
</dbReference>
<name>A0A6H2H5D7_9BACL</name>
<evidence type="ECO:0000313" key="3">
    <source>
        <dbReference type="Proteomes" id="UP000502136"/>
    </source>
</evidence>
<keyword evidence="3" id="KW-1185">Reference proteome</keyword>
<dbReference type="InterPro" id="IPR008535">
    <property type="entry name" value="DUF817"/>
</dbReference>
<protein>
    <submittedName>
        <fullName evidence="2">DUF817 domain-containing protein</fullName>
    </submittedName>
</protein>
<feature type="transmembrane region" description="Helical" evidence="1">
    <location>
        <begin position="61"/>
        <end position="78"/>
    </location>
</feature>
<keyword evidence="1" id="KW-0812">Transmembrane</keyword>